<proteinExistence type="predicted"/>
<sequence>MSYTRGRNLENKFPHSSHAKHPSASAPAHHQNLKSTPTRHPISSSARSYSNGHPSGENHNPSSNPLPIDTSSKKRVGNQSRGHSPPEKRTRHRDNGPSEAPEEGEIPNEQHTVAPIANSNEFESRNSKATGSGKKGPDKQGPVEETPPTFIPSPMSMHGEVTRPESGRSTPVQFAPPAPPMVSAVPSKGVSIIPGSRTVSGATQVKYASNKTPFQLATLRRLQEKKRGHVSGNTQPNTVSTESVTSKQDELSYQKQSAELAAMRIEIDLLKKDRKLLSEEVNALKGEIPLREEYTRSLERQVEKSILEQVQRLMESRQHTGMDQLNKRIDRIQEQTKRDQELVTQRTTTMSDAITKQLTERVTKAEEATKLQIQSLEKQSNQETERRQTAISTLRTDLSSQITKQSAIQTEVDTITKRANDASNKIQGLDDKVEMVSKSSLDQIESLAQQIEEYRNSTEINLETHRLDTRKACADIEQKLSSSKEVRFSKFELRLSSLEEQYNMTHDTQLRTKEDLLALRLDTNENAANTTQLNSDLQKVEIKQLEDGVKIDETKALLLNDVRDALKRLDEFRTADAGEKIGQESAEIIKHTVDRVATLEMEVDMMRHRNSEATAETVKHVDTGLSKMGEQVVSLQEVTSQCYQLGQRNHNSLTVAQESIEAQNIALHVLNSRYDNLSSEKLVREMVHWFRSSEIDTLLSQKMQAVDHSIEQLRQELVSAKERIFGLTKEMAEAKRQRPNDVPQFHGSPHMSQHVPTRIPPNQAILIPQLAEEMTDIRRRLHTCESFPDEQRGRLDAIQMNISRLENILEVLQQSMGAFAKHVDLEDVRRQLGSRLDDERNDRILAIAEEAGSNRRTHDKMKDALDKMILELKYLPNAVRDISNLQFYVNKMNENSSRPIGTLKFENHLRE</sequence>
<feature type="compositionally biased region" description="Basic and acidic residues" evidence="2">
    <location>
        <begin position="84"/>
        <end position="96"/>
    </location>
</feature>
<organism evidence="3 4">
    <name type="scientific">Aaosphaeria arxii CBS 175.79</name>
    <dbReference type="NCBI Taxonomy" id="1450172"/>
    <lineage>
        <taxon>Eukaryota</taxon>
        <taxon>Fungi</taxon>
        <taxon>Dikarya</taxon>
        <taxon>Ascomycota</taxon>
        <taxon>Pezizomycotina</taxon>
        <taxon>Dothideomycetes</taxon>
        <taxon>Pleosporomycetidae</taxon>
        <taxon>Pleosporales</taxon>
        <taxon>Pleosporales incertae sedis</taxon>
        <taxon>Aaosphaeria</taxon>
    </lineage>
</organism>
<feature type="region of interest" description="Disordered" evidence="2">
    <location>
        <begin position="226"/>
        <end position="250"/>
    </location>
</feature>
<name>A0A6A5XUW7_9PLEO</name>
<feature type="region of interest" description="Disordered" evidence="2">
    <location>
        <begin position="1"/>
        <end position="180"/>
    </location>
</feature>
<feature type="compositionally biased region" description="Polar residues" evidence="2">
    <location>
        <begin position="231"/>
        <end position="246"/>
    </location>
</feature>
<evidence type="ECO:0000313" key="4">
    <source>
        <dbReference type="Proteomes" id="UP000799778"/>
    </source>
</evidence>
<reference evidence="3" key="1">
    <citation type="journal article" date="2020" name="Stud. Mycol.">
        <title>101 Dothideomycetes genomes: a test case for predicting lifestyles and emergence of pathogens.</title>
        <authorList>
            <person name="Haridas S."/>
            <person name="Albert R."/>
            <person name="Binder M."/>
            <person name="Bloem J."/>
            <person name="Labutti K."/>
            <person name="Salamov A."/>
            <person name="Andreopoulos B."/>
            <person name="Baker S."/>
            <person name="Barry K."/>
            <person name="Bills G."/>
            <person name="Bluhm B."/>
            <person name="Cannon C."/>
            <person name="Castanera R."/>
            <person name="Culley D."/>
            <person name="Daum C."/>
            <person name="Ezra D."/>
            <person name="Gonzalez J."/>
            <person name="Henrissat B."/>
            <person name="Kuo A."/>
            <person name="Liang C."/>
            <person name="Lipzen A."/>
            <person name="Lutzoni F."/>
            <person name="Magnuson J."/>
            <person name="Mondo S."/>
            <person name="Nolan M."/>
            <person name="Ohm R."/>
            <person name="Pangilinan J."/>
            <person name="Park H.-J."/>
            <person name="Ramirez L."/>
            <person name="Alfaro M."/>
            <person name="Sun H."/>
            <person name="Tritt A."/>
            <person name="Yoshinaga Y."/>
            <person name="Zwiers L.-H."/>
            <person name="Turgeon B."/>
            <person name="Goodwin S."/>
            <person name="Spatafora J."/>
            <person name="Crous P."/>
            <person name="Grigoriev I."/>
        </authorList>
    </citation>
    <scope>NUCLEOTIDE SEQUENCE</scope>
    <source>
        <strain evidence="3">CBS 175.79</strain>
    </source>
</reference>
<dbReference type="AlphaFoldDB" id="A0A6A5XUW7"/>
<accession>A0A6A5XUW7</accession>
<protein>
    <submittedName>
        <fullName evidence="3">Uncharacterized protein</fullName>
    </submittedName>
</protein>
<dbReference type="GeneID" id="54285487"/>
<feature type="coiled-coil region" evidence="1">
    <location>
        <begin position="253"/>
        <end position="287"/>
    </location>
</feature>
<dbReference type="OrthoDB" id="3438382at2759"/>
<dbReference type="EMBL" id="ML978069">
    <property type="protein sequence ID" value="KAF2016501.1"/>
    <property type="molecule type" value="Genomic_DNA"/>
</dbReference>
<evidence type="ECO:0000256" key="1">
    <source>
        <dbReference type="SAM" id="Coils"/>
    </source>
</evidence>
<keyword evidence="4" id="KW-1185">Reference proteome</keyword>
<dbReference type="RefSeq" id="XP_033384840.1">
    <property type="nucleotide sequence ID" value="XM_033528090.1"/>
</dbReference>
<feature type="coiled-coil region" evidence="1">
    <location>
        <begin position="412"/>
        <end position="457"/>
    </location>
</feature>
<feature type="compositionally biased region" description="Polar residues" evidence="2">
    <location>
        <begin position="33"/>
        <end position="65"/>
    </location>
</feature>
<feature type="coiled-coil region" evidence="1">
    <location>
        <begin position="703"/>
        <end position="737"/>
    </location>
</feature>
<gene>
    <name evidence="3" type="ORF">BU24DRAFT_422843</name>
</gene>
<dbReference type="Proteomes" id="UP000799778">
    <property type="component" value="Unassembled WGS sequence"/>
</dbReference>
<evidence type="ECO:0000256" key="2">
    <source>
        <dbReference type="SAM" id="MobiDB-lite"/>
    </source>
</evidence>
<keyword evidence="1" id="KW-0175">Coiled coil</keyword>
<evidence type="ECO:0000313" key="3">
    <source>
        <dbReference type="EMBL" id="KAF2016501.1"/>
    </source>
</evidence>